<reference evidence="6 7" key="1">
    <citation type="submission" date="2016-10" db="EMBL/GenBank/DDBJ databases">
        <authorList>
            <person name="de Groot N.N."/>
        </authorList>
    </citation>
    <scope>NUCLEOTIDE SEQUENCE [LARGE SCALE GENOMIC DNA]</scope>
    <source>
        <strain evidence="6 7">OK461</strain>
    </source>
</reference>
<evidence type="ECO:0000256" key="4">
    <source>
        <dbReference type="ARBA" id="ARBA00022840"/>
    </source>
</evidence>
<proteinExistence type="predicted"/>
<dbReference type="EMBL" id="FONR01000026">
    <property type="protein sequence ID" value="SFG68990.1"/>
    <property type="molecule type" value="Genomic_DNA"/>
</dbReference>
<gene>
    <name evidence="6" type="ORF">SAMN02787118_12630</name>
</gene>
<evidence type="ECO:0000256" key="3">
    <source>
        <dbReference type="ARBA" id="ARBA00022777"/>
    </source>
</evidence>
<sequence length="233" mass="25314">MAVIYKTTMTPSKLELLAAWLPRQPWYIGTASEPHLTKAGGFRLDDPQGEVGIEFMVVTDNSGERPRSYHVPLSYRGAPLDGADRALIGTSEHGVLGRRWVYDGTHDPVLVAQLLDLLQGRAEPQAQSETDTPAPSVTSHFTGVGFSTVIATTAVDDRQHGTAIVVETKEEAGPRRRSAGAVTIDVMRVLRPDTQAAQSHAVRSARGHVVADWRAKNGDESRGLFVVLRDTAR</sequence>
<feature type="domain" description="Maltokinase N-terminal cap" evidence="5">
    <location>
        <begin position="20"/>
        <end position="107"/>
    </location>
</feature>
<dbReference type="InterPro" id="IPR040999">
    <property type="entry name" value="Mak_N_cap"/>
</dbReference>
<organism evidence="6 7">
    <name type="scientific">Streptomyces mirabilis</name>
    <dbReference type="NCBI Taxonomy" id="68239"/>
    <lineage>
        <taxon>Bacteria</taxon>
        <taxon>Bacillati</taxon>
        <taxon>Actinomycetota</taxon>
        <taxon>Actinomycetes</taxon>
        <taxon>Kitasatosporales</taxon>
        <taxon>Streptomycetaceae</taxon>
        <taxon>Streptomyces</taxon>
    </lineage>
</organism>
<keyword evidence="4" id="KW-0067">ATP-binding</keyword>
<keyword evidence="2" id="KW-0547">Nucleotide-binding</keyword>
<dbReference type="Pfam" id="PF18085">
    <property type="entry name" value="Mak_N_cap"/>
    <property type="match status" value="1"/>
</dbReference>
<evidence type="ECO:0000313" key="7">
    <source>
        <dbReference type="Proteomes" id="UP000181942"/>
    </source>
</evidence>
<evidence type="ECO:0000256" key="1">
    <source>
        <dbReference type="ARBA" id="ARBA00022679"/>
    </source>
</evidence>
<dbReference type="AlphaFoldDB" id="A0A1I2TVU2"/>
<keyword evidence="3" id="KW-0418">Kinase</keyword>
<dbReference type="Proteomes" id="UP000181942">
    <property type="component" value="Unassembled WGS sequence"/>
</dbReference>
<name>A0A1I2TVU2_9ACTN</name>
<protein>
    <recommendedName>
        <fullName evidence="5">Maltokinase N-terminal cap domain-containing protein</fullName>
    </recommendedName>
</protein>
<evidence type="ECO:0000313" key="6">
    <source>
        <dbReference type="EMBL" id="SFG68990.1"/>
    </source>
</evidence>
<dbReference type="GO" id="GO:0005524">
    <property type="term" value="F:ATP binding"/>
    <property type="evidence" value="ECO:0007669"/>
    <property type="project" value="UniProtKB-KW"/>
</dbReference>
<dbReference type="GO" id="GO:0016301">
    <property type="term" value="F:kinase activity"/>
    <property type="evidence" value="ECO:0007669"/>
    <property type="project" value="UniProtKB-KW"/>
</dbReference>
<evidence type="ECO:0000256" key="2">
    <source>
        <dbReference type="ARBA" id="ARBA00022741"/>
    </source>
</evidence>
<dbReference type="RefSeq" id="WP_075032509.1">
    <property type="nucleotide sequence ID" value="NZ_FONR01000026.1"/>
</dbReference>
<accession>A0A1I2TVU2</accession>
<keyword evidence="1" id="KW-0808">Transferase</keyword>
<dbReference type="OrthoDB" id="3787729at2"/>
<evidence type="ECO:0000259" key="5">
    <source>
        <dbReference type="Pfam" id="PF18085"/>
    </source>
</evidence>